<feature type="transmembrane region" description="Helical" evidence="7">
    <location>
        <begin position="612"/>
        <end position="636"/>
    </location>
</feature>
<sequence length="651" mass="72690">MNMDDFLQQPPSTTPNNQDNQMSFPGVFPPFGSEFGVFDDHKGTINNNQPPLKMNEPAPPPPVVICPTEVDHINITLEKNQQCACKDCGKLFNSVWYLKQHAVKHSNDRPFKCKFCFKTYKFRSNLYQHKCPDRQKSGQQGRRLMRGNGLLSPTAKRQETNQLLKSRIEANMNGDEINANQPPPPVGITAIPTENEENDAPLPFGLNIRIESTQMWQPPPPPQIQIEPPPEPRDCIREQQLPQDEIDSYISQNKHKLFSCRKCKLLFPSEQSLQRHNTVHVFEETYCYACSNCREAFTNEKDLRNHVMHHSQHGPWKCDSCAGAFRTNIALRRHQDASLECTFYPFGVEPELLPSPTFPLDPYAFITSPTDLLIRPTYDELDRARGPDSGLGSEASPRSHASPELPVLPGDEDLDEVLFGKKPAKREKDDDEDSGFRSRLNSMAGHSSCSPRSSHSSSDSSSSPQRKMSNGQQGEAINELSFGDLGTGYGSGPAYGTMISHHFGQSVGGSSSGGLSFSNQPTDSDFGLSIEPIEPIEFRQVGPTQMMIAPRISFIPAVHKALFVPTKIDRVLLSDFSVFTAVAEQSTDKPPFDDPSEITEKPRIENDLLQSLLIKAIFETLISAFYVNVLISLLAARVVNKCDDKNENVDE</sequence>
<name>A0AAF3FS69_9BILA</name>
<feature type="region of interest" description="Disordered" evidence="6">
    <location>
        <begin position="131"/>
        <end position="160"/>
    </location>
</feature>
<dbReference type="SUPFAM" id="SSF57667">
    <property type="entry name" value="beta-beta-alpha zinc fingers"/>
    <property type="match status" value="2"/>
</dbReference>
<keyword evidence="9" id="KW-1185">Reference proteome</keyword>
<dbReference type="WBParaSite" id="MBELARI_LOCUS8956">
    <property type="protein sequence ID" value="MBELARI_LOCUS8956"/>
    <property type="gene ID" value="MBELARI_LOCUS8956"/>
</dbReference>
<feature type="compositionally biased region" description="Low complexity" evidence="6">
    <location>
        <begin position="447"/>
        <end position="463"/>
    </location>
</feature>
<keyword evidence="7" id="KW-0812">Transmembrane</keyword>
<dbReference type="PROSITE" id="PS50157">
    <property type="entry name" value="ZINC_FINGER_C2H2_2"/>
    <property type="match status" value="3"/>
</dbReference>
<keyword evidence="3 5" id="KW-0863">Zinc-finger</keyword>
<evidence type="ECO:0000256" key="6">
    <source>
        <dbReference type="SAM" id="MobiDB-lite"/>
    </source>
</evidence>
<keyword evidence="4" id="KW-0862">Zinc</keyword>
<accession>A0AAF3FS69</accession>
<keyword evidence="2" id="KW-0677">Repeat</keyword>
<feature type="domain" description="C2H2-type" evidence="8">
    <location>
        <begin position="288"/>
        <end position="315"/>
    </location>
</feature>
<evidence type="ECO:0000313" key="9">
    <source>
        <dbReference type="Proteomes" id="UP000887575"/>
    </source>
</evidence>
<dbReference type="Proteomes" id="UP000887575">
    <property type="component" value="Unassembled WGS sequence"/>
</dbReference>
<dbReference type="SMART" id="SM00355">
    <property type="entry name" value="ZnF_C2H2"/>
    <property type="match status" value="4"/>
</dbReference>
<feature type="domain" description="C2H2-type" evidence="8">
    <location>
        <begin position="83"/>
        <end position="110"/>
    </location>
</feature>
<keyword evidence="7" id="KW-1133">Transmembrane helix</keyword>
<evidence type="ECO:0000256" key="3">
    <source>
        <dbReference type="ARBA" id="ARBA00022771"/>
    </source>
</evidence>
<reference evidence="10" key="1">
    <citation type="submission" date="2024-02" db="UniProtKB">
        <authorList>
            <consortium name="WormBaseParasite"/>
        </authorList>
    </citation>
    <scope>IDENTIFICATION</scope>
</reference>
<feature type="compositionally biased region" description="Polar residues" evidence="6">
    <location>
        <begin position="9"/>
        <end position="23"/>
    </location>
</feature>
<dbReference type="PANTHER" id="PTHR24409">
    <property type="entry name" value="ZINC FINGER PROTEIN 142"/>
    <property type="match status" value="1"/>
</dbReference>
<evidence type="ECO:0000256" key="2">
    <source>
        <dbReference type="ARBA" id="ARBA00022737"/>
    </source>
</evidence>
<evidence type="ECO:0000256" key="4">
    <source>
        <dbReference type="ARBA" id="ARBA00022833"/>
    </source>
</evidence>
<keyword evidence="7" id="KW-0472">Membrane</keyword>
<dbReference type="GO" id="GO:0008270">
    <property type="term" value="F:zinc ion binding"/>
    <property type="evidence" value="ECO:0007669"/>
    <property type="project" value="UniProtKB-KW"/>
</dbReference>
<feature type="region of interest" description="Disordered" evidence="6">
    <location>
        <begin position="381"/>
        <end position="473"/>
    </location>
</feature>
<evidence type="ECO:0000313" key="10">
    <source>
        <dbReference type="WBParaSite" id="MBELARI_LOCUS8956"/>
    </source>
</evidence>
<dbReference type="Gene3D" id="3.30.160.60">
    <property type="entry name" value="Classic Zinc Finger"/>
    <property type="match status" value="2"/>
</dbReference>
<evidence type="ECO:0000256" key="5">
    <source>
        <dbReference type="PROSITE-ProRule" id="PRU00042"/>
    </source>
</evidence>
<evidence type="ECO:0000256" key="1">
    <source>
        <dbReference type="ARBA" id="ARBA00022723"/>
    </source>
</evidence>
<dbReference type="AlphaFoldDB" id="A0AAF3FS69"/>
<organism evidence="9 10">
    <name type="scientific">Mesorhabditis belari</name>
    <dbReference type="NCBI Taxonomy" id="2138241"/>
    <lineage>
        <taxon>Eukaryota</taxon>
        <taxon>Metazoa</taxon>
        <taxon>Ecdysozoa</taxon>
        <taxon>Nematoda</taxon>
        <taxon>Chromadorea</taxon>
        <taxon>Rhabditida</taxon>
        <taxon>Rhabditina</taxon>
        <taxon>Rhabditomorpha</taxon>
        <taxon>Rhabditoidea</taxon>
        <taxon>Rhabditidae</taxon>
        <taxon>Mesorhabditinae</taxon>
        <taxon>Mesorhabditis</taxon>
    </lineage>
</organism>
<dbReference type="InterPro" id="IPR036236">
    <property type="entry name" value="Znf_C2H2_sf"/>
</dbReference>
<evidence type="ECO:0000259" key="8">
    <source>
        <dbReference type="PROSITE" id="PS50157"/>
    </source>
</evidence>
<feature type="domain" description="C2H2-type" evidence="8">
    <location>
        <begin position="258"/>
        <end position="285"/>
    </location>
</feature>
<feature type="region of interest" description="Disordered" evidence="6">
    <location>
        <begin position="1"/>
        <end position="25"/>
    </location>
</feature>
<feature type="compositionally biased region" description="Polar residues" evidence="6">
    <location>
        <begin position="464"/>
        <end position="473"/>
    </location>
</feature>
<dbReference type="PROSITE" id="PS00028">
    <property type="entry name" value="ZINC_FINGER_C2H2_1"/>
    <property type="match status" value="3"/>
</dbReference>
<protein>
    <submittedName>
        <fullName evidence="10">C2H2-type domain-containing protein</fullName>
    </submittedName>
</protein>
<evidence type="ECO:0000256" key="7">
    <source>
        <dbReference type="SAM" id="Phobius"/>
    </source>
</evidence>
<dbReference type="InterPro" id="IPR013087">
    <property type="entry name" value="Znf_C2H2_type"/>
</dbReference>
<proteinExistence type="predicted"/>
<keyword evidence="1" id="KW-0479">Metal-binding</keyword>